<comment type="caution">
    <text evidence="1">The sequence shown here is derived from an EMBL/GenBank/DDBJ whole genome shotgun (WGS) entry which is preliminary data.</text>
</comment>
<organism evidence="1 2">
    <name type="scientific">Dipteronia sinensis</name>
    <dbReference type="NCBI Taxonomy" id="43782"/>
    <lineage>
        <taxon>Eukaryota</taxon>
        <taxon>Viridiplantae</taxon>
        <taxon>Streptophyta</taxon>
        <taxon>Embryophyta</taxon>
        <taxon>Tracheophyta</taxon>
        <taxon>Spermatophyta</taxon>
        <taxon>Magnoliopsida</taxon>
        <taxon>eudicotyledons</taxon>
        <taxon>Gunneridae</taxon>
        <taxon>Pentapetalae</taxon>
        <taxon>rosids</taxon>
        <taxon>malvids</taxon>
        <taxon>Sapindales</taxon>
        <taxon>Sapindaceae</taxon>
        <taxon>Hippocastanoideae</taxon>
        <taxon>Acereae</taxon>
        <taxon>Dipteronia</taxon>
    </lineage>
</organism>
<evidence type="ECO:0000313" key="1">
    <source>
        <dbReference type="EMBL" id="KAK3218614.1"/>
    </source>
</evidence>
<reference evidence="1" key="1">
    <citation type="journal article" date="2023" name="Plant J.">
        <title>Genome sequences and population genomics provide insights into the demographic history, inbreeding, and mutation load of two 'living fossil' tree species of Dipteronia.</title>
        <authorList>
            <person name="Feng Y."/>
            <person name="Comes H.P."/>
            <person name="Chen J."/>
            <person name="Zhu S."/>
            <person name="Lu R."/>
            <person name="Zhang X."/>
            <person name="Li P."/>
            <person name="Qiu J."/>
            <person name="Olsen K.M."/>
            <person name="Qiu Y."/>
        </authorList>
    </citation>
    <scope>NUCLEOTIDE SEQUENCE</scope>
    <source>
        <strain evidence="1">NBL</strain>
    </source>
</reference>
<protein>
    <recommendedName>
        <fullName evidence="3">Reverse transcriptase domain-containing protein</fullName>
    </recommendedName>
</protein>
<accession>A0AAE0AJK0</accession>
<dbReference type="AlphaFoldDB" id="A0AAE0AJK0"/>
<keyword evidence="2" id="KW-1185">Reference proteome</keyword>
<proteinExistence type="predicted"/>
<gene>
    <name evidence="1" type="ORF">Dsin_012584</name>
</gene>
<evidence type="ECO:0000313" key="2">
    <source>
        <dbReference type="Proteomes" id="UP001281410"/>
    </source>
</evidence>
<name>A0AAE0AJK0_9ROSI</name>
<dbReference type="Proteomes" id="UP001281410">
    <property type="component" value="Unassembled WGS sequence"/>
</dbReference>
<evidence type="ECO:0008006" key="3">
    <source>
        <dbReference type="Google" id="ProtNLM"/>
    </source>
</evidence>
<sequence>MRFMLDYHKDSTIVKEMNITFIALILKCGKPETMKDFKPISLVGCIYKLLAKVLANCVKKVMNLVIGESQMAFVNDRQIEDSFVIVEDIIHLWK</sequence>
<dbReference type="EMBL" id="JANJYJ010000004">
    <property type="protein sequence ID" value="KAK3218614.1"/>
    <property type="molecule type" value="Genomic_DNA"/>
</dbReference>